<sequence length="295" mass="31126">MILVLRALGIGDLVTVVPALRALRRAFPEQTLALAAPAWLSPMVELVGGVDALVPCDGVESRTLPKASWAVNLHGKGPRSHRLLRRSGPATLVAFACPEVEHVDGPEWTDDEHEVRRWCRLLEWYGVPTDPTDLALLPPPTPPREGIAVVHPGAKAADRRWPPQRFAAVVRGLAARGYEVVVTGSPAERPVAECVAGLADLPGEAVLAGDTDPAELAGLVAGARLVVSGDTGVGHLATAYRIPSVVLFGPVTPELWGPPPERTQHRALWRGPTVASIGVEEVLAAVDEVTCAAAA</sequence>
<dbReference type="SUPFAM" id="SSF53756">
    <property type="entry name" value="UDP-Glycosyltransferase/glycogen phosphorylase"/>
    <property type="match status" value="1"/>
</dbReference>
<organism evidence="3 4">
    <name type="scientific">Phytohabitans flavus</name>
    <dbReference type="NCBI Taxonomy" id="1076124"/>
    <lineage>
        <taxon>Bacteria</taxon>
        <taxon>Bacillati</taxon>
        <taxon>Actinomycetota</taxon>
        <taxon>Actinomycetes</taxon>
        <taxon>Micromonosporales</taxon>
        <taxon>Micromonosporaceae</taxon>
    </lineage>
</organism>
<keyword evidence="2 3" id="KW-0808">Transferase</keyword>
<dbReference type="InterPro" id="IPR002201">
    <property type="entry name" value="Glyco_trans_9"/>
</dbReference>
<dbReference type="KEGG" id="pfla:Pflav_050230"/>
<dbReference type="InterPro" id="IPR051199">
    <property type="entry name" value="LPS_LOS_Heptosyltrfase"/>
</dbReference>
<dbReference type="PANTHER" id="PTHR30160:SF1">
    <property type="entry name" value="LIPOPOLYSACCHARIDE 1,2-N-ACETYLGLUCOSAMINETRANSFERASE-RELATED"/>
    <property type="match status" value="1"/>
</dbReference>
<dbReference type="EMBL" id="AP022870">
    <property type="protein sequence ID" value="BCB78613.1"/>
    <property type="molecule type" value="Genomic_DNA"/>
</dbReference>
<reference evidence="3 4" key="1">
    <citation type="submission" date="2020-03" db="EMBL/GenBank/DDBJ databases">
        <title>Whole genome shotgun sequence of Phytohabitans flavus NBRC 107702.</title>
        <authorList>
            <person name="Komaki H."/>
            <person name="Tamura T."/>
        </authorList>
    </citation>
    <scope>NUCLEOTIDE SEQUENCE [LARGE SCALE GENOMIC DNA]</scope>
    <source>
        <strain evidence="3 4">NBRC 107702</strain>
    </source>
</reference>
<dbReference type="PANTHER" id="PTHR30160">
    <property type="entry name" value="TETRAACYLDISACCHARIDE 4'-KINASE-RELATED"/>
    <property type="match status" value="1"/>
</dbReference>
<keyword evidence="4" id="KW-1185">Reference proteome</keyword>
<protein>
    <submittedName>
        <fullName evidence="3">Glycosyl transferase</fullName>
    </submittedName>
</protein>
<dbReference type="Proteomes" id="UP000502508">
    <property type="component" value="Chromosome"/>
</dbReference>
<keyword evidence="1" id="KW-0328">Glycosyltransferase</keyword>
<dbReference type="GO" id="GO:0008713">
    <property type="term" value="F:ADP-heptose-lipopolysaccharide heptosyltransferase activity"/>
    <property type="evidence" value="ECO:0007669"/>
    <property type="project" value="TreeGrafter"/>
</dbReference>
<gene>
    <name evidence="3" type="ORF">Pflav_050230</name>
</gene>
<dbReference type="Gene3D" id="3.40.50.2000">
    <property type="entry name" value="Glycogen Phosphorylase B"/>
    <property type="match status" value="2"/>
</dbReference>
<dbReference type="CDD" id="cd03789">
    <property type="entry name" value="GT9_LPS_heptosyltransferase"/>
    <property type="match status" value="1"/>
</dbReference>
<evidence type="ECO:0000313" key="4">
    <source>
        <dbReference type="Proteomes" id="UP000502508"/>
    </source>
</evidence>
<name>A0A6F8XXS1_9ACTN</name>
<evidence type="ECO:0000256" key="1">
    <source>
        <dbReference type="ARBA" id="ARBA00022676"/>
    </source>
</evidence>
<evidence type="ECO:0000313" key="3">
    <source>
        <dbReference type="EMBL" id="BCB78613.1"/>
    </source>
</evidence>
<dbReference type="RefSeq" id="WP_173038266.1">
    <property type="nucleotide sequence ID" value="NZ_AP022870.1"/>
</dbReference>
<proteinExistence type="predicted"/>
<dbReference type="AlphaFoldDB" id="A0A6F8XXS1"/>
<dbReference type="Pfam" id="PF01075">
    <property type="entry name" value="Glyco_transf_9"/>
    <property type="match status" value="1"/>
</dbReference>
<dbReference type="GO" id="GO:0009244">
    <property type="term" value="P:lipopolysaccharide core region biosynthetic process"/>
    <property type="evidence" value="ECO:0007669"/>
    <property type="project" value="TreeGrafter"/>
</dbReference>
<evidence type="ECO:0000256" key="2">
    <source>
        <dbReference type="ARBA" id="ARBA00022679"/>
    </source>
</evidence>
<dbReference type="GO" id="GO:0005829">
    <property type="term" value="C:cytosol"/>
    <property type="evidence" value="ECO:0007669"/>
    <property type="project" value="TreeGrafter"/>
</dbReference>
<accession>A0A6F8XXS1</accession>
<reference evidence="3 4" key="2">
    <citation type="submission" date="2020-03" db="EMBL/GenBank/DDBJ databases">
        <authorList>
            <person name="Ichikawa N."/>
            <person name="Kimura A."/>
            <person name="Kitahashi Y."/>
            <person name="Uohara A."/>
        </authorList>
    </citation>
    <scope>NUCLEOTIDE SEQUENCE [LARGE SCALE GENOMIC DNA]</scope>
    <source>
        <strain evidence="3 4">NBRC 107702</strain>
    </source>
</reference>